<dbReference type="GO" id="GO:0016787">
    <property type="term" value="F:hydrolase activity"/>
    <property type="evidence" value="ECO:0007669"/>
    <property type="project" value="UniProtKB-KW"/>
</dbReference>
<evidence type="ECO:0000313" key="3">
    <source>
        <dbReference type="EMBL" id="PJF47663.1"/>
    </source>
</evidence>
<sequence>MVAPDARGHGLSNAPERGYAAADHAADVAALIRALELNRPIVMGHSMGGAVATPVAAQHSLRRL</sequence>
<dbReference type="InterPro" id="IPR000073">
    <property type="entry name" value="AB_hydrolase_1"/>
</dbReference>
<dbReference type="SUPFAM" id="SSF53474">
    <property type="entry name" value="alpha/beta-Hydrolases"/>
    <property type="match status" value="1"/>
</dbReference>
<dbReference type="PANTHER" id="PTHR43798:SF31">
    <property type="entry name" value="AB HYDROLASE SUPERFAMILY PROTEIN YCLE"/>
    <property type="match status" value="1"/>
</dbReference>
<proteinExistence type="predicted"/>
<dbReference type="Gene3D" id="3.40.50.1820">
    <property type="entry name" value="alpha/beta hydrolase"/>
    <property type="match status" value="1"/>
</dbReference>
<dbReference type="InterPro" id="IPR050266">
    <property type="entry name" value="AB_hydrolase_sf"/>
</dbReference>
<keyword evidence="1" id="KW-0378">Hydrolase</keyword>
<dbReference type="PANTHER" id="PTHR43798">
    <property type="entry name" value="MONOACYLGLYCEROL LIPASE"/>
    <property type="match status" value="1"/>
</dbReference>
<dbReference type="InterPro" id="IPR029058">
    <property type="entry name" value="AB_hydrolase_fold"/>
</dbReference>
<organism evidence="3 4">
    <name type="scientific">Candidatus Thermofonsia Clade 3 bacterium</name>
    <dbReference type="NCBI Taxonomy" id="2364212"/>
    <lineage>
        <taxon>Bacteria</taxon>
        <taxon>Bacillati</taxon>
        <taxon>Chloroflexota</taxon>
        <taxon>Candidatus Thermofontia</taxon>
        <taxon>Candidatus Thermofonsia Clade 3</taxon>
    </lineage>
</organism>
<gene>
    <name evidence="3" type="ORF">CUN48_07550</name>
</gene>
<accession>A0A2M8QCY1</accession>
<feature type="domain" description="AB hydrolase-1" evidence="2">
    <location>
        <begin position="2"/>
        <end position="60"/>
    </location>
</feature>
<name>A0A2M8QCY1_9CHLR</name>
<evidence type="ECO:0000259" key="2">
    <source>
        <dbReference type="Pfam" id="PF00561"/>
    </source>
</evidence>
<evidence type="ECO:0000313" key="4">
    <source>
        <dbReference type="Proteomes" id="UP000230790"/>
    </source>
</evidence>
<reference evidence="3 4" key="1">
    <citation type="submission" date="2017-11" db="EMBL/GenBank/DDBJ databases">
        <title>Evolution of Phototrophy in the Chloroflexi Phylum Driven by Horizontal Gene Transfer.</title>
        <authorList>
            <person name="Ward L.M."/>
            <person name="Hemp J."/>
            <person name="Shih P.M."/>
            <person name="Mcglynn S.E."/>
            <person name="Fischer W."/>
        </authorList>
    </citation>
    <scope>NUCLEOTIDE SEQUENCE [LARGE SCALE GENOMIC DNA]</scope>
    <source>
        <strain evidence="3">JP3_7</strain>
    </source>
</reference>
<dbReference type="Proteomes" id="UP000230790">
    <property type="component" value="Unassembled WGS sequence"/>
</dbReference>
<dbReference type="AlphaFoldDB" id="A0A2M8QCY1"/>
<comment type="caution">
    <text evidence="3">The sequence shown here is derived from an EMBL/GenBank/DDBJ whole genome shotgun (WGS) entry which is preliminary data.</text>
</comment>
<evidence type="ECO:0000256" key="1">
    <source>
        <dbReference type="ARBA" id="ARBA00022801"/>
    </source>
</evidence>
<protein>
    <recommendedName>
        <fullName evidence="2">AB hydrolase-1 domain-containing protein</fullName>
    </recommendedName>
</protein>
<dbReference type="Pfam" id="PF00561">
    <property type="entry name" value="Abhydrolase_1"/>
    <property type="match status" value="1"/>
</dbReference>
<dbReference type="EMBL" id="PGTN01000039">
    <property type="protein sequence ID" value="PJF47663.1"/>
    <property type="molecule type" value="Genomic_DNA"/>
</dbReference>
<dbReference type="GO" id="GO:0016020">
    <property type="term" value="C:membrane"/>
    <property type="evidence" value="ECO:0007669"/>
    <property type="project" value="TreeGrafter"/>
</dbReference>